<dbReference type="AlphaFoldDB" id="A0A7X5UMN1"/>
<protein>
    <submittedName>
        <fullName evidence="1">Uncharacterized protein</fullName>
    </submittedName>
</protein>
<dbReference type="RefSeq" id="WP_167166472.1">
    <property type="nucleotide sequence ID" value="NZ_JAAOYM010000001.1"/>
</dbReference>
<comment type="caution">
    <text evidence="1">The sequence shown here is derived from an EMBL/GenBank/DDBJ whole genome shotgun (WGS) entry which is preliminary data.</text>
</comment>
<evidence type="ECO:0000313" key="2">
    <source>
        <dbReference type="Proteomes" id="UP000545493"/>
    </source>
</evidence>
<evidence type="ECO:0000313" key="1">
    <source>
        <dbReference type="EMBL" id="NIJ10393.1"/>
    </source>
</evidence>
<organism evidence="1 2">
    <name type="scientific">Saccharomonospora amisosensis</name>
    <dbReference type="NCBI Taxonomy" id="1128677"/>
    <lineage>
        <taxon>Bacteria</taxon>
        <taxon>Bacillati</taxon>
        <taxon>Actinomycetota</taxon>
        <taxon>Actinomycetes</taxon>
        <taxon>Pseudonocardiales</taxon>
        <taxon>Pseudonocardiaceae</taxon>
        <taxon>Saccharomonospora</taxon>
    </lineage>
</organism>
<sequence length="140" mass="14601">MALDRVWIRTLGDGLIRADQVIGISTHRTPALSGKRGRWLLTAALGMPAGSGSSEGWDLTNLHRTLAQADAEPKHAPEALAQVLARFSTSGTAGILTPVVADSARGEVRFDFTPFDGGNGNGNGNGAPLTRVITRDSVGV</sequence>
<name>A0A7X5UMN1_9PSEU</name>
<gene>
    <name evidence="1" type="ORF">FHU38_000737</name>
</gene>
<dbReference type="Proteomes" id="UP000545493">
    <property type="component" value="Unassembled WGS sequence"/>
</dbReference>
<proteinExistence type="predicted"/>
<accession>A0A7X5UMN1</accession>
<dbReference type="EMBL" id="JAAOYM010000001">
    <property type="protein sequence ID" value="NIJ10393.1"/>
    <property type="molecule type" value="Genomic_DNA"/>
</dbReference>
<keyword evidence="2" id="KW-1185">Reference proteome</keyword>
<reference evidence="1 2" key="1">
    <citation type="submission" date="2020-03" db="EMBL/GenBank/DDBJ databases">
        <title>Sequencing the genomes of 1000 actinobacteria strains.</title>
        <authorList>
            <person name="Klenk H.-P."/>
        </authorList>
    </citation>
    <scope>NUCLEOTIDE SEQUENCE [LARGE SCALE GENOMIC DNA]</scope>
    <source>
        <strain evidence="1 2">DSM 45685</strain>
    </source>
</reference>